<dbReference type="Pfam" id="PF04488">
    <property type="entry name" value="Gly_transf_sug"/>
    <property type="match status" value="1"/>
</dbReference>
<dbReference type="InterPro" id="IPR029044">
    <property type="entry name" value="Nucleotide-diphossugar_trans"/>
</dbReference>
<dbReference type="Proteomes" id="UP000053611">
    <property type="component" value="Unassembled WGS sequence"/>
</dbReference>
<dbReference type="PANTHER" id="PTHR12042:SF21">
    <property type="entry name" value="ALPHA1,4-GALACTOSYLTRANSFERASE 1-RELATED"/>
    <property type="match status" value="1"/>
</dbReference>
<dbReference type="InterPro" id="IPR051981">
    <property type="entry name" value="Glycosyltransf_32"/>
</dbReference>
<dbReference type="GO" id="GO:0016758">
    <property type="term" value="F:hexosyltransferase activity"/>
    <property type="evidence" value="ECO:0007669"/>
    <property type="project" value="TreeGrafter"/>
</dbReference>
<proteinExistence type="inferred from homology"/>
<evidence type="ECO:0000313" key="4">
    <source>
        <dbReference type="EMBL" id="KLT45631.1"/>
    </source>
</evidence>
<dbReference type="PANTHER" id="PTHR12042">
    <property type="entry name" value="LACTOSYLCERAMIDE 4-ALPHA-GALACTOSYLTRANSFERASE ALPHA- 1,4-GALACTOSYLTRANSFERASE"/>
    <property type="match status" value="1"/>
</dbReference>
<dbReference type="GeneID" id="28982519"/>
<evidence type="ECO:0000256" key="1">
    <source>
        <dbReference type="ARBA" id="ARBA00009003"/>
    </source>
</evidence>
<keyword evidence="3" id="KW-0812">Transmembrane</keyword>
<dbReference type="OrthoDB" id="409543at2759"/>
<gene>
    <name evidence="4" type="ORF">CC85DRAFT_282253</name>
</gene>
<evidence type="ECO:0000256" key="3">
    <source>
        <dbReference type="SAM" id="Phobius"/>
    </source>
</evidence>
<reference evidence="4 5" key="1">
    <citation type="submission" date="2015-03" db="EMBL/GenBank/DDBJ databases">
        <title>Genomics and transcriptomics of the oil-accumulating basidiomycete yeast T. oleaginosus allow insights into substrate utilization and the diverse evolutionary trajectories of mating systems in fungi.</title>
        <authorList>
            <consortium name="DOE Joint Genome Institute"/>
            <person name="Kourist R."/>
            <person name="Kracht O."/>
            <person name="Bracharz F."/>
            <person name="Lipzen A."/>
            <person name="Nolan M."/>
            <person name="Ohm R."/>
            <person name="Grigoriev I."/>
            <person name="Sun S."/>
            <person name="Heitman J."/>
            <person name="Bruck T."/>
            <person name="Nowrousian M."/>
        </authorList>
    </citation>
    <scope>NUCLEOTIDE SEQUENCE [LARGE SCALE GENOMIC DNA]</scope>
    <source>
        <strain evidence="4 5">IBC0246</strain>
    </source>
</reference>
<protein>
    <recommendedName>
        <fullName evidence="6">Glycosyltransferase family 32 protein</fullName>
    </recommendedName>
</protein>
<dbReference type="AlphaFoldDB" id="A0A0J0XX38"/>
<dbReference type="GO" id="GO:0016020">
    <property type="term" value="C:membrane"/>
    <property type="evidence" value="ECO:0007669"/>
    <property type="project" value="GOC"/>
</dbReference>
<keyword evidence="5" id="KW-1185">Reference proteome</keyword>
<accession>A0A0J0XX38</accession>
<dbReference type="GO" id="GO:0006688">
    <property type="term" value="P:glycosphingolipid biosynthetic process"/>
    <property type="evidence" value="ECO:0007669"/>
    <property type="project" value="TreeGrafter"/>
</dbReference>
<evidence type="ECO:0000313" key="5">
    <source>
        <dbReference type="Proteomes" id="UP000053611"/>
    </source>
</evidence>
<evidence type="ECO:0000256" key="2">
    <source>
        <dbReference type="SAM" id="MobiDB-lite"/>
    </source>
</evidence>
<evidence type="ECO:0008006" key="6">
    <source>
        <dbReference type="Google" id="ProtNLM"/>
    </source>
</evidence>
<feature type="compositionally biased region" description="Polar residues" evidence="2">
    <location>
        <begin position="14"/>
        <end position="25"/>
    </location>
</feature>
<comment type="similarity">
    <text evidence="1">Belongs to the glycosyltransferase 32 family.</text>
</comment>
<keyword evidence="3" id="KW-1133">Transmembrane helix</keyword>
<sequence length="448" mass="50783">MASPYDAAAMLRKQASSPLSPTEPQSHPFASKKRRQPGGGYLPLHRRRRTSFLGVSVGVPRSPQARRRALLALAILLSLLWALYWILTTYEFQFEMSVYSRRWVRQEFDEILPLKGCFDNPSPSYNMTQPSHLLSPGITLRRGMSCYDFASTVAPAAAPEELLYHTYWRTDLRSFGPRQAATIEAFLASQPHAASKLILWSNGAEALRSSPHVRPFLDEWASVFEVRQADLAQLAVGTDLDGMVGSVYDSKGWVDGDALRLLLLWHYGGVWMDMDMLLVRDLHTLAETEFVGQWDCYDKPYFQMNGAIMHFRRHSPYLCEAFHIMATSAPPEPGTFAWGSHLYAKLHRALLAGGIQPFGVLPWCFTDPRNCRADIRFPDPFAPDPSIWGGLPWTTKEGLSGREVLEDKIRSVFAIHLHNQWEKSFAPGGYIERLLESCRERLRAQIRA</sequence>
<dbReference type="EMBL" id="KQ087180">
    <property type="protein sequence ID" value="KLT45631.1"/>
    <property type="molecule type" value="Genomic_DNA"/>
</dbReference>
<organism evidence="4 5">
    <name type="scientific">Cutaneotrichosporon oleaginosum</name>
    <dbReference type="NCBI Taxonomy" id="879819"/>
    <lineage>
        <taxon>Eukaryota</taxon>
        <taxon>Fungi</taxon>
        <taxon>Dikarya</taxon>
        <taxon>Basidiomycota</taxon>
        <taxon>Agaricomycotina</taxon>
        <taxon>Tremellomycetes</taxon>
        <taxon>Trichosporonales</taxon>
        <taxon>Trichosporonaceae</taxon>
        <taxon>Cutaneotrichosporon</taxon>
    </lineage>
</organism>
<dbReference type="SUPFAM" id="SSF53448">
    <property type="entry name" value="Nucleotide-diphospho-sugar transferases"/>
    <property type="match status" value="1"/>
</dbReference>
<name>A0A0J0XX38_9TREE</name>
<feature type="transmembrane region" description="Helical" evidence="3">
    <location>
        <begin position="69"/>
        <end position="87"/>
    </location>
</feature>
<dbReference type="STRING" id="879819.A0A0J0XX38"/>
<keyword evidence="3" id="KW-0472">Membrane</keyword>
<dbReference type="Gene3D" id="3.90.550.20">
    <property type="match status" value="1"/>
</dbReference>
<dbReference type="InterPro" id="IPR007577">
    <property type="entry name" value="GlycoTrfase_DXD_sugar-bd_CS"/>
</dbReference>
<feature type="region of interest" description="Disordered" evidence="2">
    <location>
        <begin position="1"/>
        <end position="44"/>
    </location>
</feature>